<dbReference type="PANTHER" id="PTHR33048:SF47">
    <property type="entry name" value="INTEGRAL MEMBRANE PROTEIN-RELATED"/>
    <property type="match status" value="1"/>
</dbReference>
<dbReference type="RefSeq" id="XP_035343026.1">
    <property type="nucleotide sequence ID" value="XM_035487133.1"/>
</dbReference>
<dbReference type="Proteomes" id="UP000509510">
    <property type="component" value="Chromosome II"/>
</dbReference>
<dbReference type="GO" id="GO:0016020">
    <property type="term" value="C:membrane"/>
    <property type="evidence" value="ECO:0007669"/>
    <property type="project" value="UniProtKB-SubCell"/>
</dbReference>
<evidence type="ECO:0000259" key="7">
    <source>
        <dbReference type="Pfam" id="PF20684"/>
    </source>
</evidence>
<feature type="transmembrane region" description="Helical" evidence="6">
    <location>
        <begin position="31"/>
        <end position="50"/>
    </location>
</feature>
<feature type="transmembrane region" description="Helical" evidence="6">
    <location>
        <begin position="62"/>
        <end position="83"/>
    </location>
</feature>
<dbReference type="OrthoDB" id="4225722at2759"/>
<comment type="similarity">
    <text evidence="5">Belongs to the SAT4 family.</text>
</comment>
<proteinExistence type="inferred from homology"/>
<keyword evidence="4 6" id="KW-0472">Membrane</keyword>
<feature type="transmembrane region" description="Helical" evidence="6">
    <location>
        <begin position="103"/>
        <end position="129"/>
    </location>
</feature>
<dbReference type="PANTHER" id="PTHR33048">
    <property type="entry name" value="PTH11-LIKE INTEGRAL MEMBRANE PROTEIN (AFU_ORTHOLOGUE AFUA_5G11245)"/>
    <property type="match status" value="1"/>
</dbReference>
<organism evidence="8 9">
    <name type="scientific">Talaromyces rugulosus</name>
    <name type="common">Penicillium rugulosum</name>
    <dbReference type="NCBI Taxonomy" id="121627"/>
    <lineage>
        <taxon>Eukaryota</taxon>
        <taxon>Fungi</taxon>
        <taxon>Dikarya</taxon>
        <taxon>Ascomycota</taxon>
        <taxon>Pezizomycotina</taxon>
        <taxon>Eurotiomycetes</taxon>
        <taxon>Eurotiomycetidae</taxon>
        <taxon>Eurotiales</taxon>
        <taxon>Trichocomaceae</taxon>
        <taxon>Talaromyces</taxon>
        <taxon>Talaromyces sect. Islandici</taxon>
    </lineage>
</organism>
<evidence type="ECO:0000313" key="9">
    <source>
        <dbReference type="Proteomes" id="UP000509510"/>
    </source>
</evidence>
<gene>
    <name evidence="8" type="ORF">TRUGW13939_03955</name>
</gene>
<feature type="transmembrane region" description="Helical" evidence="6">
    <location>
        <begin position="228"/>
        <end position="251"/>
    </location>
</feature>
<feature type="transmembrane region" description="Helical" evidence="6">
    <location>
        <begin position="185"/>
        <end position="208"/>
    </location>
</feature>
<sequence length="376" mass="42935">MNSTQDSVSQTPAGITTNFERPANLFQASTAYTSLCFAIATICFFVRVYTRVLFFRQAKLHDLFLAITWSLYLGYTVIVYLILRGCPRIAQGDVPLDILNRIFYYFDVELVLYDCIMFFMKLTILLQYIEIFAYKSVNRTMYWLCYFMIFVNFVLYFISVVLEIVVCRGVHTPWEGIDSGYSCPFNILMLNVVVNAFNSVSNIAILILPQVSIWNLQLELGKKIGISILFLMGLFACVASIVHLTYTVIVLRGSDNTAYYLFLSALWTYPETSFGIVVACLPVLPKFFREMRQITRQSNSVFRMRLFCEGCCTSRQSYKIKSSKLSNGAFSDDSHPLTDPQATILERPVSISLGWNKSEERILAATTPLSELRHSP</sequence>
<feature type="transmembrane region" description="Helical" evidence="6">
    <location>
        <begin position="257"/>
        <end position="284"/>
    </location>
</feature>
<evidence type="ECO:0000256" key="1">
    <source>
        <dbReference type="ARBA" id="ARBA00004141"/>
    </source>
</evidence>
<dbReference type="KEGG" id="trg:TRUGW13939_03955"/>
<evidence type="ECO:0000256" key="3">
    <source>
        <dbReference type="ARBA" id="ARBA00022989"/>
    </source>
</evidence>
<keyword evidence="9" id="KW-1185">Reference proteome</keyword>
<evidence type="ECO:0000313" key="8">
    <source>
        <dbReference type="EMBL" id="QKX56848.1"/>
    </source>
</evidence>
<evidence type="ECO:0000256" key="4">
    <source>
        <dbReference type="ARBA" id="ARBA00023136"/>
    </source>
</evidence>
<keyword evidence="2 6" id="KW-0812">Transmembrane</keyword>
<dbReference type="Pfam" id="PF20684">
    <property type="entry name" value="Fung_rhodopsin"/>
    <property type="match status" value="1"/>
</dbReference>
<dbReference type="InterPro" id="IPR052337">
    <property type="entry name" value="SAT4-like"/>
</dbReference>
<feature type="transmembrane region" description="Helical" evidence="6">
    <location>
        <begin position="141"/>
        <end position="165"/>
    </location>
</feature>
<reference evidence="9" key="1">
    <citation type="submission" date="2020-06" db="EMBL/GenBank/DDBJ databases">
        <title>A chromosome-scale genome assembly of Talaromyces rugulosus W13939.</title>
        <authorList>
            <person name="Wang B."/>
            <person name="Guo L."/>
            <person name="Ye K."/>
            <person name="Wang L."/>
        </authorList>
    </citation>
    <scope>NUCLEOTIDE SEQUENCE [LARGE SCALE GENOMIC DNA]</scope>
    <source>
        <strain evidence="9">W13939</strain>
    </source>
</reference>
<name>A0A7H8QST1_TALRU</name>
<keyword evidence="3 6" id="KW-1133">Transmembrane helix</keyword>
<protein>
    <recommendedName>
        <fullName evidence="7">Rhodopsin domain-containing protein</fullName>
    </recommendedName>
</protein>
<dbReference type="InterPro" id="IPR049326">
    <property type="entry name" value="Rhodopsin_dom_fungi"/>
</dbReference>
<dbReference type="GeneID" id="55991457"/>
<accession>A0A7H8QST1</accession>
<comment type="subcellular location">
    <subcellularLocation>
        <location evidence="1">Membrane</location>
        <topology evidence="1">Multi-pass membrane protein</topology>
    </subcellularLocation>
</comment>
<evidence type="ECO:0000256" key="2">
    <source>
        <dbReference type="ARBA" id="ARBA00022692"/>
    </source>
</evidence>
<evidence type="ECO:0000256" key="5">
    <source>
        <dbReference type="ARBA" id="ARBA00038359"/>
    </source>
</evidence>
<dbReference type="EMBL" id="CP055899">
    <property type="protein sequence ID" value="QKX56848.1"/>
    <property type="molecule type" value="Genomic_DNA"/>
</dbReference>
<dbReference type="AlphaFoldDB" id="A0A7H8QST1"/>
<feature type="domain" description="Rhodopsin" evidence="7">
    <location>
        <begin position="46"/>
        <end position="289"/>
    </location>
</feature>
<evidence type="ECO:0000256" key="6">
    <source>
        <dbReference type="SAM" id="Phobius"/>
    </source>
</evidence>